<dbReference type="PANTHER" id="PTHR46797">
    <property type="entry name" value="HTH-TYPE TRANSCRIPTIONAL REGULATOR"/>
    <property type="match status" value="1"/>
</dbReference>
<feature type="domain" description="Cupin type-2" evidence="2">
    <location>
        <begin position="65"/>
        <end position="133"/>
    </location>
</feature>
<dbReference type="CDD" id="cd02209">
    <property type="entry name" value="cupin_XRE_C"/>
    <property type="match status" value="1"/>
</dbReference>
<comment type="caution">
    <text evidence="3">The sequence shown here is derived from an EMBL/GenBank/DDBJ whole genome shotgun (WGS) entry which is preliminary data.</text>
</comment>
<name>A0A2N7U9V0_9GAMM</name>
<keyword evidence="1" id="KW-0238">DNA-binding</keyword>
<dbReference type="GO" id="GO:0003677">
    <property type="term" value="F:DNA binding"/>
    <property type="evidence" value="ECO:0007669"/>
    <property type="project" value="UniProtKB-KW"/>
</dbReference>
<sequence>MLHRIAASLDVNIGTLLASDSLGKSRIVRAKDRKFSTDQLVRRGDGVKLEMVSERAMDTLLQVNLHHIAKGGRSDGQITHMGEEFIYVLKGTIELYLGTESHTLAKGDSAFFKSSEPHGYANVGNTPATILWLNTPPTY</sequence>
<organism evidence="3 4">
    <name type="scientific">Billgrantia endophytica</name>
    <dbReference type="NCBI Taxonomy" id="2033802"/>
    <lineage>
        <taxon>Bacteria</taxon>
        <taxon>Pseudomonadati</taxon>
        <taxon>Pseudomonadota</taxon>
        <taxon>Gammaproteobacteria</taxon>
        <taxon>Oceanospirillales</taxon>
        <taxon>Halomonadaceae</taxon>
        <taxon>Billgrantia</taxon>
    </lineage>
</organism>
<dbReference type="SUPFAM" id="SSF51182">
    <property type="entry name" value="RmlC-like cupins"/>
    <property type="match status" value="1"/>
</dbReference>
<dbReference type="InterPro" id="IPR050807">
    <property type="entry name" value="TransReg_Diox_bact_type"/>
</dbReference>
<evidence type="ECO:0000256" key="1">
    <source>
        <dbReference type="ARBA" id="ARBA00023125"/>
    </source>
</evidence>
<dbReference type="PANTHER" id="PTHR46797:SF1">
    <property type="entry name" value="METHYLPHOSPHONATE SYNTHASE"/>
    <property type="match status" value="1"/>
</dbReference>
<dbReference type="AlphaFoldDB" id="A0A2N7U9V0"/>
<dbReference type="InterPro" id="IPR014710">
    <property type="entry name" value="RmlC-like_jellyroll"/>
</dbReference>
<dbReference type="GO" id="GO:0003700">
    <property type="term" value="F:DNA-binding transcription factor activity"/>
    <property type="evidence" value="ECO:0007669"/>
    <property type="project" value="TreeGrafter"/>
</dbReference>
<dbReference type="Proteomes" id="UP000235803">
    <property type="component" value="Unassembled WGS sequence"/>
</dbReference>
<dbReference type="InterPro" id="IPR013096">
    <property type="entry name" value="Cupin_2"/>
</dbReference>
<dbReference type="GO" id="GO:0005829">
    <property type="term" value="C:cytosol"/>
    <property type="evidence" value="ECO:0007669"/>
    <property type="project" value="TreeGrafter"/>
</dbReference>
<dbReference type="Gene3D" id="2.60.120.10">
    <property type="entry name" value="Jelly Rolls"/>
    <property type="match status" value="1"/>
</dbReference>
<gene>
    <name evidence="3" type="ORF">C1H69_03375</name>
</gene>
<accession>A0A2N7U9V0</accession>
<dbReference type="EMBL" id="PNRF01000008">
    <property type="protein sequence ID" value="PMR77214.1"/>
    <property type="molecule type" value="Genomic_DNA"/>
</dbReference>
<protein>
    <submittedName>
        <fullName evidence="3">Transcriptional regulator</fullName>
    </submittedName>
</protein>
<dbReference type="InterPro" id="IPR011051">
    <property type="entry name" value="RmlC_Cupin_sf"/>
</dbReference>
<proteinExistence type="predicted"/>
<keyword evidence="4" id="KW-1185">Reference proteome</keyword>
<evidence type="ECO:0000313" key="4">
    <source>
        <dbReference type="Proteomes" id="UP000235803"/>
    </source>
</evidence>
<evidence type="ECO:0000313" key="3">
    <source>
        <dbReference type="EMBL" id="PMR77214.1"/>
    </source>
</evidence>
<dbReference type="Pfam" id="PF07883">
    <property type="entry name" value="Cupin_2"/>
    <property type="match status" value="1"/>
</dbReference>
<evidence type="ECO:0000259" key="2">
    <source>
        <dbReference type="Pfam" id="PF07883"/>
    </source>
</evidence>
<reference evidence="3 4" key="1">
    <citation type="submission" date="2018-01" db="EMBL/GenBank/DDBJ databases">
        <title>Halomonas endophytica sp. nov., isolated from storage liquid in the stems of Populus euphratica.</title>
        <authorList>
            <person name="Chen C."/>
        </authorList>
    </citation>
    <scope>NUCLEOTIDE SEQUENCE [LARGE SCALE GENOMIC DNA]</scope>
    <source>
        <strain evidence="3 4">MC28</strain>
    </source>
</reference>